<dbReference type="Gene3D" id="3.50.50.60">
    <property type="entry name" value="FAD/NAD(P)-binding domain"/>
    <property type="match status" value="1"/>
</dbReference>
<dbReference type="InterPro" id="IPR036188">
    <property type="entry name" value="FAD/NAD-bd_sf"/>
</dbReference>
<dbReference type="PRINTS" id="PR00420">
    <property type="entry name" value="RNGMNOXGNASE"/>
</dbReference>
<sequence>MQATGIINNSAARSSLHALIIGGGPAGLFTALALREKGISSTILEKEKEIHTTQNASSEGSFVLNGALYCLAYLNEGKYLQQFLDLHISNRYSSIEYKDHRSKPVIHMNPCDIAQSLSFHPPMDIRVVRRSDLTEFLSNLCRNDPKFQKLSKRNTNQNTANKAYIEFQCNKEFTHYDTPRQSSSSSSSSSLSLSSSTRQNQICAYFKDGTKMMGDILIGCDGIHSNVRKCLHENEWVGAMQQAALDKEKAEEYFGKVPANERADTTSTAVDEDPLLVQSQDTSKIQSPSFMWYFTGYYLSLYQ</sequence>
<proteinExistence type="predicted"/>
<organism evidence="4 5">
    <name type="scientific">Reticulomyxa filosa</name>
    <dbReference type="NCBI Taxonomy" id="46433"/>
    <lineage>
        <taxon>Eukaryota</taxon>
        <taxon>Sar</taxon>
        <taxon>Rhizaria</taxon>
        <taxon>Retaria</taxon>
        <taxon>Foraminifera</taxon>
        <taxon>Monothalamids</taxon>
        <taxon>Reticulomyxidae</taxon>
        <taxon>Reticulomyxa</taxon>
    </lineage>
</organism>
<dbReference type="EMBL" id="ASPP01014371">
    <property type="protein sequence ID" value="ETO18808.1"/>
    <property type="molecule type" value="Genomic_DNA"/>
</dbReference>
<dbReference type="AlphaFoldDB" id="X6MYV1"/>
<keyword evidence="1" id="KW-0560">Oxidoreductase</keyword>
<comment type="caution">
    <text evidence="4">The sequence shown here is derived from an EMBL/GenBank/DDBJ whole genome shotgun (WGS) entry which is preliminary data.</text>
</comment>
<evidence type="ECO:0000256" key="2">
    <source>
        <dbReference type="ARBA" id="ARBA00023033"/>
    </source>
</evidence>
<dbReference type="PANTHER" id="PTHR13789:SF309">
    <property type="entry name" value="PUTATIVE (AFU_ORTHOLOGUE AFUA_6G14510)-RELATED"/>
    <property type="match status" value="1"/>
</dbReference>
<dbReference type="GO" id="GO:0071949">
    <property type="term" value="F:FAD binding"/>
    <property type="evidence" value="ECO:0007669"/>
    <property type="project" value="InterPro"/>
</dbReference>
<gene>
    <name evidence="4" type="ORF">RFI_18441</name>
</gene>
<feature type="domain" description="FAD-binding" evidence="3">
    <location>
        <begin position="17"/>
        <end position="54"/>
    </location>
</feature>
<evidence type="ECO:0000256" key="1">
    <source>
        <dbReference type="ARBA" id="ARBA00023002"/>
    </source>
</evidence>
<keyword evidence="5" id="KW-1185">Reference proteome</keyword>
<reference evidence="4 5" key="1">
    <citation type="journal article" date="2013" name="Curr. Biol.">
        <title>The Genome of the Foraminiferan Reticulomyxa filosa.</title>
        <authorList>
            <person name="Glockner G."/>
            <person name="Hulsmann N."/>
            <person name="Schleicher M."/>
            <person name="Noegel A.A."/>
            <person name="Eichinger L."/>
            <person name="Gallinger C."/>
            <person name="Pawlowski J."/>
            <person name="Sierra R."/>
            <person name="Euteneuer U."/>
            <person name="Pillet L."/>
            <person name="Moustafa A."/>
            <person name="Platzer M."/>
            <person name="Groth M."/>
            <person name="Szafranski K."/>
            <person name="Schliwa M."/>
        </authorList>
    </citation>
    <scope>NUCLEOTIDE SEQUENCE [LARGE SCALE GENOMIC DNA]</scope>
</reference>
<evidence type="ECO:0000313" key="5">
    <source>
        <dbReference type="Proteomes" id="UP000023152"/>
    </source>
</evidence>
<protein>
    <submittedName>
        <fullName evidence="4">Monooxygenase</fullName>
    </submittedName>
</protein>
<dbReference type="InterPro" id="IPR050493">
    <property type="entry name" value="FAD-dep_Monooxygenase_BioMet"/>
</dbReference>
<dbReference type="Proteomes" id="UP000023152">
    <property type="component" value="Unassembled WGS sequence"/>
</dbReference>
<evidence type="ECO:0000259" key="3">
    <source>
        <dbReference type="Pfam" id="PF01494"/>
    </source>
</evidence>
<dbReference type="GO" id="GO:0004497">
    <property type="term" value="F:monooxygenase activity"/>
    <property type="evidence" value="ECO:0007669"/>
    <property type="project" value="UniProtKB-KW"/>
</dbReference>
<dbReference type="OrthoDB" id="655030at2759"/>
<dbReference type="SUPFAM" id="SSF51905">
    <property type="entry name" value="FAD/NAD(P)-binding domain"/>
    <property type="match status" value="1"/>
</dbReference>
<name>X6MYV1_RETFI</name>
<keyword evidence="2 4" id="KW-0503">Monooxygenase</keyword>
<accession>X6MYV1</accession>
<dbReference type="PANTHER" id="PTHR13789">
    <property type="entry name" value="MONOOXYGENASE"/>
    <property type="match status" value="1"/>
</dbReference>
<dbReference type="InterPro" id="IPR002938">
    <property type="entry name" value="FAD-bd"/>
</dbReference>
<evidence type="ECO:0000313" key="4">
    <source>
        <dbReference type="EMBL" id="ETO18808.1"/>
    </source>
</evidence>
<dbReference type="Pfam" id="PF01494">
    <property type="entry name" value="FAD_binding_3"/>
    <property type="match status" value="1"/>
</dbReference>